<reference evidence="1 2" key="1">
    <citation type="journal article" date="2021" name="Hortic Res">
        <title>High-quality reference genome and annotation aids understanding of berry development for evergreen blueberry (Vaccinium darrowii).</title>
        <authorList>
            <person name="Yu J."/>
            <person name="Hulse-Kemp A.M."/>
            <person name="Babiker E."/>
            <person name="Staton M."/>
        </authorList>
    </citation>
    <scope>NUCLEOTIDE SEQUENCE [LARGE SCALE GENOMIC DNA]</scope>
    <source>
        <strain evidence="2">cv. NJ 8807/NJ 8810</strain>
        <tissue evidence="1">Young leaf</tissue>
    </source>
</reference>
<sequence length="575" mass="65009">MLAGRATLIQASSSTIPSYTMQTMHLPANICDKLDRLNRNFLWGDTPTRKKIHLVNWHTVCKNKDLGGLGLKKAKNQNLALLTKIGWKLCNDDDSLWASTLRDKYLKHHSIQSWPSNRAASHTWRSVLHTRDTLKKGIKWSIGDGESVDLWNDWWCGCDTLAERHPGIHTHGKTKVAGIIENGKWNLTPIDHILDNTSRELILGIVLPLYTQASDHPTWVTANDGNYSASEAYDFINRDSNDTTGWKWFWKLHLPQKFKTFIWLILHKKLPTNVLRAHRGITSSDLCPRCNNSPESLSHLFRECPKAVAIWDMIPLGQVMREGIGNSISDWISTNLRKKKFLSIGTLIPWNILFCAALWQIWKDRNKKSFDNFEPVPAVSSKVLVAYASEIVEAFKSPLATASCSHKPFPWSPPHSGNIKLNTDGCRYESNGKAGFGGIFRNEQGEWILGFYGKMVAGSSLETEVWSIYRGLTIILEKGLANTHIESDCQTAIILFNEGVNVNHPQSNIINDGKYLISRTGSTLSHTYRDANQCADHLAHLGAEQEEELIVTTIPPISIREYMLRDTLNIRQILD</sequence>
<protein>
    <submittedName>
        <fullName evidence="1">Uncharacterized protein</fullName>
    </submittedName>
</protein>
<gene>
    <name evidence="1" type="ORF">Vadar_012160</name>
</gene>
<name>A0ACB7Z3Z0_9ERIC</name>
<proteinExistence type="predicted"/>
<dbReference type="Proteomes" id="UP000828048">
    <property type="component" value="Chromosome 4"/>
</dbReference>
<comment type="caution">
    <text evidence="1">The sequence shown here is derived from an EMBL/GenBank/DDBJ whole genome shotgun (WGS) entry which is preliminary data.</text>
</comment>
<evidence type="ECO:0000313" key="2">
    <source>
        <dbReference type="Proteomes" id="UP000828048"/>
    </source>
</evidence>
<organism evidence="1 2">
    <name type="scientific">Vaccinium darrowii</name>
    <dbReference type="NCBI Taxonomy" id="229202"/>
    <lineage>
        <taxon>Eukaryota</taxon>
        <taxon>Viridiplantae</taxon>
        <taxon>Streptophyta</taxon>
        <taxon>Embryophyta</taxon>
        <taxon>Tracheophyta</taxon>
        <taxon>Spermatophyta</taxon>
        <taxon>Magnoliopsida</taxon>
        <taxon>eudicotyledons</taxon>
        <taxon>Gunneridae</taxon>
        <taxon>Pentapetalae</taxon>
        <taxon>asterids</taxon>
        <taxon>Ericales</taxon>
        <taxon>Ericaceae</taxon>
        <taxon>Vaccinioideae</taxon>
        <taxon>Vaccinieae</taxon>
        <taxon>Vaccinium</taxon>
    </lineage>
</organism>
<keyword evidence="2" id="KW-1185">Reference proteome</keyword>
<accession>A0ACB7Z3Z0</accession>
<evidence type="ECO:0000313" key="1">
    <source>
        <dbReference type="EMBL" id="KAH7860326.1"/>
    </source>
</evidence>
<dbReference type="EMBL" id="CM037154">
    <property type="protein sequence ID" value="KAH7860326.1"/>
    <property type="molecule type" value="Genomic_DNA"/>
</dbReference>